<proteinExistence type="predicted"/>
<evidence type="ECO:0000313" key="3">
    <source>
        <dbReference type="Proteomes" id="UP000324497"/>
    </source>
</evidence>
<keyword evidence="3" id="KW-1185">Reference proteome</keyword>
<dbReference type="KEGG" id="lng:BSQ50_07350"/>
<dbReference type="RefSeq" id="WP_148126824.1">
    <property type="nucleotide sequence ID" value="NZ_CP018180.1"/>
</dbReference>
<evidence type="ECO:0008006" key="4">
    <source>
        <dbReference type="Google" id="ProtNLM"/>
    </source>
</evidence>
<keyword evidence="1" id="KW-1133">Transmembrane helix</keyword>
<feature type="transmembrane region" description="Helical" evidence="1">
    <location>
        <begin position="298"/>
        <end position="318"/>
    </location>
</feature>
<protein>
    <recommendedName>
        <fullName evidence="4">YfhO family protein</fullName>
    </recommendedName>
</protein>
<feature type="transmembrane region" description="Helical" evidence="1">
    <location>
        <begin position="851"/>
        <end position="873"/>
    </location>
</feature>
<feature type="transmembrane region" description="Helical" evidence="1">
    <location>
        <begin position="12"/>
        <end position="31"/>
    </location>
</feature>
<feature type="transmembrane region" description="Helical" evidence="1">
    <location>
        <begin position="357"/>
        <end position="375"/>
    </location>
</feature>
<dbReference type="Pfam" id="PF09586">
    <property type="entry name" value="YfhO"/>
    <property type="match status" value="1"/>
</dbReference>
<feature type="transmembrane region" description="Helical" evidence="1">
    <location>
        <begin position="135"/>
        <end position="154"/>
    </location>
</feature>
<evidence type="ECO:0000313" key="2">
    <source>
        <dbReference type="EMBL" id="AUJ32394.1"/>
    </source>
</evidence>
<dbReference type="PANTHER" id="PTHR38454">
    <property type="entry name" value="INTEGRAL MEMBRANE PROTEIN-RELATED"/>
    <property type="match status" value="1"/>
</dbReference>
<gene>
    <name evidence="2" type="ORF">BSQ50_07350</name>
</gene>
<dbReference type="EMBL" id="CP018180">
    <property type="protein sequence ID" value="AUJ32394.1"/>
    <property type="molecule type" value="Genomic_DNA"/>
</dbReference>
<dbReference type="Proteomes" id="UP000324497">
    <property type="component" value="Chromosome"/>
</dbReference>
<keyword evidence="1" id="KW-0812">Transmembrane</keyword>
<keyword evidence="1" id="KW-0472">Membrane</keyword>
<feature type="transmembrane region" description="Helical" evidence="1">
    <location>
        <begin position="201"/>
        <end position="221"/>
    </location>
</feature>
<feature type="transmembrane region" description="Helical" evidence="1">
    <location>
        <begin position="233"/>
        <end position="256"/>
    </location>
</feature>
<evidence type="ECO:0000256" key="1">
    <source>
        <dbReference type="SAM" id="Phobius"/>
    </source>
</evidence>
<feature type="transmembrane region" description="Helical" evidence="1">
    <location>
        <begin position="448"/>
        <end position="466"/>
    </location>
</feature>
<dbReference type="PANTHER" id="PTHR38454:SF1">
    <property type="entry name" value="INTEGRAL MEMBRANE PROTEIN"/>
    <property type="match status" value="1"/>
</dbReference>
<name>A0A3S6QWF2_9LACO</name>
<feature type="transmembrane region" description="Helical" evidence="1">
    <location>
        <begin position="387"/>
        <end position="407"/>
    </location>
</feature>
<organism evidence="2 3">
    <name type="scientific">Liquorilactobacillus nagelii</name>
    <dbReference type="NCBI Taxonomy" id="82688"/>
    <lineage>
        <taxon>Bacteria</taxon>
        <taxon>Bacillati</taxon>
        <taxon>Bacillota</taxon>
        <taxon>Bacilli</taxon>
        <taxon>Lactobacillales</taxon>
        <taxon>Lactobacillaceae</taxon>
        <taxon>Liquorilactobacillus</taxon>
    </lineage>
</organism>
<dbReference type="AlphaFoldDB" id="A0A3S6QWF2"/>
<sequence length="883" mass="101324">MKVKIVDFTKRHYSLLLSFWLPFLIMGGYFISRNMYPFGSSSLLTVDLGQQYVDFFAFFRNTLLHHPTSFFYSFSKALGGDMLGEWAYYLLSPFNLLLLIFPAKNIDAAIFLITILKYSCAGLSFAFFIEKTQHLRGLKTVMLSVSYALMGWFVAYQLNLLWLDAAILLPLICYFLNHLLLQNQQKIAYSLTLAAALIINYYTAYMICIFLLLYASWLIIAHYQSAKRFGHQILLFISNSILAAGLAAIILVPTFYSLIGSKGQYTQQLIHYKFEYFPPKMLAKLIIGSFNFQQMPSGLPNIFIGSLGLLSFIAYFFFRQFPWKERIASLLITLFLLLSLCFEPLDLFWHGMQFPVWYPYRFSFIVSFWMLLLAGRALQQLKKVPSWKIAAISSFVLYAGIILYTFLNLKKFSFVSTTNLTLTVVMAILIWLLLFWPVDLKYQPLKTCLLSIIVIVEVASNAFISLNNLSYLSEKEYAQPTAALTNNATWIHNHNHGLFRTGEVYSRTKNDGLAHDLNTGSYFSSALEKNVPDFYGMIGNPDGDNYVTYSNGTLISDALLGMKYFITPKSNLSNTQQSLTQLTEKPDLKTYRQIATNKLTKTYLNQHSLPLAYLASNQLTKTKSFYDDPTTFQTNWLKSATGHQSDQYFTPQNFNEVVFQNVTQQLRLTDTVFKKKNLAKEAKIIFKFVPTTNNSYYLTLGAPLDSDNVTFYLGNRQLNQYSTFRHAVVVNLASHAKGQEIVLTAVFKKSSLWLNHFVLYQMNNRLVNQRLSQLKKQQPTVKKLSERRLQISYTQKKSQQLVATTIPYSSGWHAEVNGQPVKTTKIQQMFLGIKVNGAGVKKITLTYRPPYLLTGLIVSLISIAVLIFSYWFYRPKYRPKKFI</sequence>
<dbReference type="InterPro" id="IPR018580">
    <property type="entry name" value="Uncharacterised_YfhO"/>
</dbReference>
<feature type="transmembrane region" description="Helical" evidence="1">
    <location>
        <begin position="413"/>
        <end position="436"/>
    </location>
</feature>
<accession>A0A3S6QWF2</accession>
<feature type="transmembrane region" description="Helical" evidence="1">
    <location>
        <begin position="327"/>
        <end position="345"/>
    </location>
</feature>
<feature type="transmembrane region" description="Helical" evidence="1">
    <location>
        <begin position="110"/>
        <end position="129"/>
    </location>
</feature>
<reference evidence="2 3" key="1">
    <citation type="submission" date="2016-11" db="EMBL/GenBank/DDBJ databases">
        <title>Interaction between Lactobacillus species and yeast in water kefir.</title>
        <authorList>
            <person name="Behr J."/>
            <person name="Xu D."/>
            <person name="Vogel R.F."/>
        </authorList>
    </citation>
    <scope>NUCLEOTIDE SEQUENCE [LARGE SCALE GENOMIC DNA]</scope>
    <source>
        <strain evidence="2 3">TMW 1.1827</strain>
    </source>
</reference>